<dbReference type="Proteomes" id="UP001432062">
    <property type="component" value="Chromosome"/>
</dbReference>
<dbReference type="Pfam" id="PF00753">
    <property type="entry name" value="Lactamase_B"/>
    <property type="match status" value="1"/>
</dbReference>
<evidence type="ECO:0000313" key="3">
    <source>
        <dbReference type="Proteomes" id="UP001432062"/>
    </source>
</evidence>
<keyword evidence="3" id="KW-1185">Reference proteome</keyword>
<dbReference type="EMBL" id="CP109441">
    <property type="protein sequence ID" value="WUV46480.1"/>
    <property type="molecule type" value="Genomic_DNA"/>
</dbReference>
<dbReference type="PANTHER" id="PTHR23131">
    <property type="entry name" value="ENDORIBONUCLEASE LACTB2"/>
    <property type="match status" value="1"/>
</dbReference>
<dbReference type="InterPro" id="IPR001279">
    <property type="entry name" value="Metallo-B-lactamas"/>
</dbReference>
<feature type="domain" description="Metallo-beta-lactamase" evidence="1">
    <location>
        <begin position="37"/>
        <end position="249"/>
    </location>
</feature>
<dbReference type="InterPro" id="IPR036866">
    <property type="entry name" value="RibonucZ/Hydroxyglut_hydro"/>
</dbReference>
<sequence>MPLVADQPEDWTEPGAHQVARGIHRVPLPLPLDGLGTVNAYVLEATDGLVVIDPGWYGPQTETAMTVALRRLGYRLDDIVTCLATHHHWDHYSQAYAWRSTLGCELFVGREERHSILSFHTDAGRFPNHAQLLARCGAPELAREIAHTPAPENEVGVSFGPPDRWLEHGDRIQLRDGQIEVIATPGHTRGHVVFHHTDSRVLFSGDHILPHITPSIGLEWAPEPHPLRSYITSLELVHGLPDAAVLPSHGPVTISSHSRIEELLRHHRRRLDEICDEVAAGSSTAYTVARALRWTRRNRQLDELPIDHQLSAVTEIHAHLDVLAMLGRVSYIDQSNVRTYALSA</sequence>
<name>A0ABZ1YW34_9NOCA</name>
<accession>A0ABZ1YW34</accession>
<proteinExistence type="predicted"/>
<evidence type="ECO:0000259" key="1">
    <source>
        <dbReference type="SMART" id="SM00849"/>
    </source>
</evidence>
<dbReference type="Gene3D" id="3.60.15.10">
    <property type="entry name" value="Ribonuclease Z/Hydroxyacylglutathione hydrolase-like"/>
    <property type="match status" value="1"/>
</dbReference>
<dbReference type="SMART" id="SM00849">
    <property type="entry name" value="Lactamase_B"/>
    <property type="match status" value="1"/>
</dbReference>
<gene>
    <name evidence="2" type="ORF">OG563_46850</name>
</gene>
<evidence type="ECO:0000313" key="2">
    <source>
        <dbReference type="EMBL" id="WUV46480.1"/>
    </source>
</evidence>
<dbReference type="PANTHER" id="PTHR23131:SF4">
    <property type="entry name" value="METALLO-BETA-LACTAMASE SUPERFAMILY POTEIN"/>
    <property type="match status" value="1"/>
</dbReference>
<reference evidence="2" key="1">
    <citation type="submission" date="2022-10" db="EMBL/GenBank/DDBJ databases">
        <title>The complete genomes of actinobacterial strains from the NBC collection.</title>
        <authorList>
            <person name="Joergensen T.S."/>
            <person name="Alvarez Arevalo M."/>
            <person name="Sterndorff E.B."/>
            <person name="Faurdal D."/>
            <person name="Vuksanovic O."/>
            <person name="Mourched A.-S."/>
            <person name="Charusanti P."/>
            <person name="Shaw S."/>
            <person name="Blin K."/>
            <person name="Weber T."/>
        </authorList>
    </citation>
    <scope>NUCLEOTIDE SEQUENCE</scope>
    <source>
        <strain evidence="2">NBC_01482</strain>
    </source>
</reference>
<protein>
    <submittedName>
        <fullName evidence="2">MBL fold metallo-hydrolase</fullName>
    </submittedName>
</protein>
<dbReference type="InterPro" id="IPR050662">
    <property type="entry name" value="Sec-metab_biosynth-thioest"/>
</dbReference>
<organism evidence="2 3">
    <name type="scientific">Nocardia vinacea</name>
    <dbReference type="NCBI Taxonomy" id="96468"/>
    <lineage>
        <taxon>Bacteria</taxon>
        <taxon>Bacillati</taxon>
        <taxon>Actinomycetota</taxon>
        <taxon>Actinomycetes</taxon>
        <taxon>Mycobacteriales</taxon>
        <taxon>Nocardiaceae</taxon>
        <taxon>Nocardia</taxon>
    </lineage>
</organism>
<dbReference type="RefSeq" id="WP_329410233.1">
    <property type="nucleotide sequence ID" value="NZ_CP109441.1"/>
</dbReference>
<dbReference type="SUPFAM" id="SSF56281">
    <property type="entry name" value="Metallo-hydrolase/oxidoreductase"/>
    <property type="match status" value="1"/>
</dbReference>